<dbReference type="AlphaFoldDB" id="A0A0J9SDV0"/>
<reference evidence="2 3" key="1">
    <citation type="submission" date="2011-08" db="EMBL/GenBank/DDBJ databases">
        <title>The Genome Sequence of Plasmodium vivax India VII.</title>
        <authorList>
            <consortium name="The Broad Institute Genome Sequencing Platform"/>
            <consortium name="The Broad Institute Genome Sequencing Center for Infectious Disease"/>
            <person name="Neafsey D."/>
            <person name="Carlton J."/>
            <person name="Barnwell J."/>
            <person name="Collins W."/>
            <person name="Escalante A."/>
            <person name="Mullikin J."/>
            <person name="Saul A."/>
            <person name="Guigo R."/>
            <person name="Camara F."/>
            <person name="Young S.K."/>
            <person name="Zeng Q."/>
            <person name="Gargeya S."/>
            <person name="Fitzgerald M."/>
            <person name="Haas B."/>
            <person name="Abouelleil A."/>
            <person name="Alvarado L."/>
            <person name="Arachchi H.M."/>
            <person name="Berlin A."/>
            <person name="Brown A."/>
            <person name="Chapman S.B."/>
            <person name="Chen Z."/>
            <person name="Dunbar C."/>
            <person name="Freedman E."/>
            <person name="Gearin G."/>
            <person name="Gellesch M."/>
            <person name="Goldberg J."/>
            <person name="Griggs A."/>
            <person name="Gujja S."/>
            <person name="Heiman D."/>
            <person name="Howarth C."/>
            <person name="Larson L."/>
            <person name="Lui A."/>
            <person name="MacDonald P.J.P."/>
            <person name="Montmayeur A."/>
            <person name="Murphy C."/>
            <person name="Neiman D."/>
            <person name="Pearson M."/>
            <person name="Priest M."/>
            <person name="Roberts A."/>
            <person name="Saif S."/>
            <person name="Shea T."/>
            <person name="Shenoy N."/>
            <person name="Sisk P."/>
            <person name="Stolte C."/>
            <person name="Sykes S."/>
            <person name="Wortman J."/>
            <person name="Nusbaum C."/>
            <person name="Birren B."/>
        </authorList>
    </citation>
    <scope>NUCLEOTIDE SEQUENCE [LARGE SCALE GENOMIC DNA]</scope>
    <source>
        <strain evidence="2 3">India VII</strain>
    </source>
</reference>
<gene>
    <name evidence="2" type="ORF">PVIIG_02019</name>
</gene>
<dbReference type="EMBL" id="KQ234266">
    <property type="protein sequence ID" value="KMZ80801.1"/>
    <property type="molecule type" value="Genomic_DNA"/>
</dbReference>
<dbReference type="Proteomes" id="UP000053562">
    <property type="component" value="Unassembled WGS sequence"/>
</dbReference>
<name>A0A0J9SDV0_PLAVI</name>
<feature type="region of interest" description="Disordered" evidence="1">
    <location>
        <begin position="1"/>
        <end position="48"/>
    </location>
</feature>
<accession>A0A0J9SDV0</accession>
<evidence type="ECO:0000313" key="3">
    <source>
        <dbReference type="Proteomes" id="UP000053562"/>
    </source>
</evidence>
<organism evidence="2 3">
    <name type="scientific">Plasmodium vivax India VII</name>
    <dbReference type="NCBI Taxonomy" id="1077284"/>
    <lineage>
        <taxon>Eukaryota</taxon>
        <taxon>Sar</taxon>
        <taxon>Alveolata</taxon>
        <taxon>Apicomplexa</taxon>
        <taxon>Aconoidasida</taxon>
        <taxon>Haemosporida</taxon>
        <taxon>Plasmodiidae</taxon>
        <taxon>Plasmodium</taxon>
        <taxon>Plasmodium (Plasmodium)</taxon>
    </lineage>
</organism>
<evidence type="ECO:0000313" key="2">
    <source>
        <dbReference type="EMBL" id="KMZ80801.1"/>
    </source>
</evidence>
<protein>
    <submittedName>
        <fullName evidence="2">Uncharacterized protein</fullName>
    </submittedName>
</protein>
<sequence>MVLKDKRKKKKNFAKYKGKKNFSKFPTKEENDKTGNASRGSELYDESDLPCYDNNDDILIRDKDFFSYLLKSDDELSEKGGVPKGQASSVGARKGRRADFLLAAVAFSIPPGMV</sequence>
<proteinExistence type="predicted"/>
<evidence type="ECO:0000256" key="1">
    <source>
        <dbReference type="SAM" id="MobiDB-lite"/>
    </source>
</evidence>
<feature type="compositionally biased region" description="Basic residues" evidence="1">
    <location>
        <begin position="1"/>
        <end position="22"/>
    </location>
</feature>
<dbReference type="OrthoDB" id="386533at2759"/>